<proteinExistence type="predicted"/>
<dbReference type="PANTHER" id="PTHR22878">
    <property type="entry name" value="DYNEIN HEAVY CHAIN 6, AXONEMAL-LIKE-RELATED"/>
    <property type="match status" value="1"/>
</dbReference>
<feature type="non-terminal residue" evidence="1">
    <location>
        <position position="1"/>
    </location>
</feature>
<comment type="caution">
    <text evidence="1">The sequence shown here is derived from an EMBL/GenBank/DDBJ whole genome shotgun (WGS) entry which is preliminary data.</text>
</comment>
<dbReference type="EMBL" id="JABANM010018407">
    <property type="protein sequence ID" value="KAF4726157.1"/>
    <property type="molecule type" value="Genomic_DNA"/>
</dbReference>
<feature type="non-terminal residue" evidence="1">
    <location>
        <position position="138"/>
    </location>
</feature>
<dbReference type="GO" id="GO:0045505">
    <property type="term" value="F:dynein intermediate chain binding"/>
    <property type="evidence" value="ECO:0007669"/>
    <property type="project" value="InterPro"/>
</dbReference>
<dbReference type="PANTHER" id="PTHR22878:SF63">
    <property type="entry name" value="DYNEIN AXONEMAL HEAVY CHAIN 10"/>
    <property type="match status" value="1"/>
</dbReference>
<name>A0A7J6RZP1_PEROL</name>
<protein>
    <submittedName>
        <fullName evidence="1">Dynein heavy chain 10, axonemal</fullName>
    </submittedName>
</protein>
<dbReference type="AlphaFoldDB" id="A0A7J6RZP1"/>
<accession>A0A7J6RZP1</accession>
<dbReference type="GO" id="GO:0007018">
    <property type="term" value="P:microtubule-based movement"/>
    <property type="evidence" value="ECO:0007669"/>
    <property type="project" value="InterPro"/>
</dbReference>
<reference evidence="1 2" key="1">
    <citation type="submission" date="2020-04" db="EMBL/GenBank/DDBJ databases">
        <title>Perkinsus olseni comparative genomics.</title>
        <authorList>
            <person name="Bogema D.R."/>
        </authorList>
    </citation>
    <scope>NUCLEOTIDE SEQUENCE [LARGE SCALE GENOMIC DNA]</scope>
    <source>
        <strain evidence="1">ATCC PRA-205</strain>
    </source>
</reference>
<evidence type="ECO:0000313" key="1">
    <source>
        <dbReference type="EMBL" id="KAF4726157.1"/>
    </source>
</evidence>
<sequence>EMTMTIQNSVQQVFQTINKFMRSWKKYDTQWGLWDVKRRQDLERVAVEKKHGLSYFDAHLKVYKNLVETMLEQKRDHDVAFVRVDCSAIITGIRSQAQEWTREYGRILADMASKDLDKIRIEIRDHKDNIDFTPTKLE</sequence>
<organism evidence="1 2">
    <name type="scientific">Perkinsus olseni</name>
    <name type="common">Perkinsus atlanticus</name>
    <dbReference type="NCBI Taxonomy" id="32597"/>
    <lineage>
        <taxon>Eukaryota</taxon>
        <taxon>Sar</taxon>
        <taxon>Alveolata</taxon>
        <taxon>Perkinsozoa</taxon>
        <taxon>Perkinsea</taxon>
        <taxon>Perkinsida</taxon>
        <taxon>Perkinsidae</taxon>
        <taxon>Perkinsus</taxon>
    </lineage>
</organism>
<dbReference type="GO" id="GO:0051959">
    <property type="term" value="F:dynein light intermediate chain binding"/>
    <property type="evidence" value="ECO:0007669"/>
    <property type="project" value="InterPro"/>
</dbReference>
<dbReference type="InterPro" id="IPR026983">
    <property type="entry name" value="DHC"/>
</dbReference>
<dbReference type="Proteomes" id="UP000574390">
    <property type="component" value="Unassembled WGS sequence"/>
</dbReference>
<dbReference type="GO" id="GO:0030286">
    <property type="term" value="C:dynein complex"/>
    <property type="evidence" value="ECO:0007669"/>
    <property type="project" value="InterPro"/>
</dbReference>
<gene>
    <name evidence="1" type="primary">DNAH10_7</name>
    <name evidence="1" type="ORF">FOZ62_017155</name>
</gene>
<evidence type="ECO:0000313" key="2">
    <source>
        <dbReference type="Proteomes" id="UP000574390"/>
    </source>
</evidence>